<dbReference type="InterPro" id="IPR029068">
    <property type="entry name" value="Glyas_Bleomycin-R_OHBP_Dase"/>
</dbReference>
<dbReference type="Proteomes" id="UP000637628">
    <property type="component" value="Unassembled WGS sequence"/>
</dbReference>
<protein>
    <submittedName>
        <fullName evidence="2">Glyoxalase</fullName>
    </submittedName>
</protein>
<dbReference type="Gene3D" id="3.10.180.10">
    <property type="entry name" value="2,3-Dihydroxybiphenyl 1,2-Dioxygenase, domain 1"/>
    <property type="match status" value="1"/>
</dbReference>
<proteinExistence type="predicted"/>
<evidence type="ECO:0000313" key="2">
    <source>
        <dbReference type="EMBL" id="GIE04564.1"/>
    </source>
</evidence>
<comment type="caution">
    <text evidence="2">The sequence shown here is derived from an EMBL/GenBank/DDBJ whole genome shotgun (WGS) entry which is preliminary data.</text>
</comment>
<dbReference type="RefSeq" id="WP_203731408.1">
    <property type="nucleotide sequence ID" value="NZ_BAAATX010000011.1"/>
</dbReference>
<feature type="domain" description="VOC" evidence="1">
    <location>
        <begin position="6"/>
        <end position="120"/>
    </location>
</feature>
<dbReference type="InterPro" id="IPR004360">
    <property type="entry name" value="Glyas_Fos-R_dOase_dom"/>
</dbReference>
<evidence type="ECO:0000259" key="1">
    <source>
        <dbReference type="PROSITE" id="PS51819"/>
    </source>
</evidence>
<name>A0ABQ3Z448_9ACTN</name>
<dbReference type="InterPro" id="IPR052164">
    <property type="entry name" value="Anthracycline_SecMetBiosynth"/>
</dbReference>
<dbReference type="Pfam" id="PF00903">
    <property type="entry name" value="Glyoxalase"/>
    <property type="match status" value="1"/>
</dbReference>
<evidence type="ECO:0000313" key="3">
    <source>
        <dbReference type="Proteomes" id="UP000637628"/>
    </source>
</evidence>
<reference evidence="2 3" key="1">
    <citation type="submission" date="2021-01" db="EMBL/GenBank/DDBJ databases">
        <title>Whole genome shotgun sequence of Actinoplanes durhamensis NBRC 14914.</title>
        <authorList>
            <person name="Komaki H."/>
            <person name="Tamura T."/>
        </authorList>
    </citation>
    <scope>NUCLEOTIDE SEQUENCE [LARGE SCALE GENOMIC DNA]</scope>
    <source>
        <strain evidence="2 3">NBRC 14914</strain>
    </source>
</reference>
<organism evidence="2 3">
    <name type="scientific">Paractinoplanes durhamensis</name>
    <dbReference type="NCBI Taxonomy" id="113563"/>
    <lineage>
        <taxon>Bacteria</taxon>
        <taxon>Bacillati</taxon>
        <taxon>Actinomycetota</taxon>
        <taxon>Actinomycetes</taxon>
        <taxon>Micromonosporales</taxon>
        <taxon>Micromonosporaceae</taxon>
        <taxon>Paractinoplanes</taxon>
    </lineage>
</organism>
<accession>A0ABQ3Z448</accession>
<keyword evidence="3" id="KW-1185">Reference proteome</keyword>
<dbReference type="EMBL" id="BOML01000048">
    <property type="protein sequence ID" value="GIE04564.1"/>
    <property type="molecule type" value="Genomic_DNA"/>
</dbReference>
<sequence>MSAVNKVDWFQIGTDQPAVAERFYGDVFGWSFGNDDDTPGYRLVSTPGAGGPAGGLADTTNGGTASHAIFFVNVADTAETCRRAEAAGGKILVAPRDGGGGLIFAHLLDPSGNHLGVYTPGANN</sequence>
<dbReference type="PROSITE" id="PS51819">
    <property type="entry name" value="VOC"/>
    <property type="match status" value="1"/>
</dbReference>
<dbReference type="InterPro" id="IPR037523">
    <property type="entry name" value="VOC_core"/>
</dbReference>
<dbReference type="SUPFAM" id="SSF54593">
    <property type="entry name" value="Glyoxalase/Bleomycin resistance protein/Dihydroxybiphenyl dioxygenase"/>
    <property type="match status" value="1"/>
</dbReference>
<gene>
    <name evidence="2" type="ORF">Adu01nite_59140</name>
</gene>
<dbReference type="PANTHER" id="PTHR33993:SF14">
    <property type="entry name" value="GB|AAF24581.1"/>
    <property type="match status" value="1"/>
</dbReference>
<dbReference type="PANTHER" id="PTHR33993">
    <property type="entry name" value="GLYOXALASE-RELATED"/>
    <property type="match status" value="1"/>
</dbReference>